<evidence type="ECO:0000313" key="2">
    <source>
        <dbReference type="EMBL" id="MBP0602196.1"/>
    </source>
</evidence>
<accession>A0ABS4B649</accession>
<keyword evidence="1" id="KW-0732">Signal</keyword>
<evidence type="ECO:0008006" key="4">
    <source>
        <dbReference type="Google" id="ProtNLM"/>
    </source>
</evidence>
<gene>
    <name evidence="2" type="ORF">J8I01_06675</name>
</gene>
<feature type="signal peptide" evidence="1">
    <location>
        <begin position="1"/>
        <end position="29"/>
    </location>
</feature>
<protein>
    <recommendedName>
        <fullName evidence="4">DUF11 domain-containing protein</fullName>
    </recommendedName>
</protein>
<reference evidence="2 3" key="1">
    <citation type="submission" date="2021-03" db="EMBL/GenBank/DDBJ databases">
        <title>Plant growth promoting bacteria isolated from wild legumes nodules and trapping Phaseolus vulgaris L. nodules in the center and southern Mexico.</title>
        <authorList>
            <person name="Estrada P."/>
        </authorList>
    </citation>
    <scope>NUCLEOTIDE SEQUENCE [LARGE SCALE GENOMIC DNA]</scope>
    <source>
        <strain evidence="2 3">MaGu-431</strain>
    </source>
</reference>
<evidence type="ECO:0000256" key="1">
    <source>
        <dbReference type="SAM" id="SignalP"/>
    </source>
</evidence>
<keyword evidence="3" id="KW-1185">Reference proteome</keyword>
<dbReference type="EMBL" id="JAGIQF010000002">
    <property type="protein sequence ID" value="MBP0602196.1"/>
    <property type="molecule type" value="Genomic_DNA"/>
</dbReference>
<dbReference type="Proteomes" id="UP000666661">
    <property type="component" value="Unassembled WGS sequence"/>
</dbReference>
<name>A0ABS4B649_9GAMM</name>
<organism evidence="2 3">
    <name type="scientific">Aeromonas sanarellii</name>
    <dbReference type="NCBI Taxonomy" id="633415"/>
    <lineage>
        <taxon>Bacteria</taxon>
        <taxon>Pseudomonadati</taxon>
        <taxon>Pseudomonadota</taxon>
        <taxon>Gammaproteobacteria</taxon>
        <taxon>Aeromonadales</taxon>
        <taxon>Aeromonadaceae</taxon>
        <taxon>Aeromonas</taxon>
    </lineage>
</organism>
<evidence type="ECO:0000313" key="3">
    <source>
        <dbReference type="Proteomes" id="UP000666661"/>
    </source>
</evidence>
<comment type="caution">
    <text evidence="2">The sequence shown here is derived from an EMBL/GenBank/DDBJ whole genome shotgun (WGS) entry which is preliminary data.</text>
</comment>
<proteinExistence type="predicted"/>
<feature type="chain" id="PRO_5045088867" description="DUF11 domain-containing protein" evidence="1">
    <location>
        <begin position="30"/>
        <end position="839"/>
    </location>
</feature>
<dbReference type="RefSeq" id="WP_209793340.1">
    <property type="nucleotide sequence ID" value="NZ_JAGIQF010000002.1"/>
</dbReference>
<sequence>MKPNKRNRLFSPLRTACTATLLLCQPVFAGVWTNVDTGGVPDLNAQICMADAYVLAGGKGMANTLGESLNCTANDVAITNVKPLETNGKPIECELGKTFQFRADITVKSNASERWDTTFYLPLNDKSPQVIQGLSAKSCSILLPKPNEEGAADLDGDQCGDIKKSLLSGGQYVLEDEPITMICEDKDEDGQADFHYCAAWDNQSRNNCTVAADPVVGQVPNTKSKCNCATFNIPVIIKPEPPVVTKILLPETSDVASEPEGIFKYLLTVTRDATNKADVIITALEDVVRSSTDTSVYGAFNLHSSSDQVSGNLTLLGSDEDYTCDDLTLPATLSTTSPSLSCVLVMKVSDEDLPDDATNAKTAELYQDFVRVSAKNFREEPVGNDKCDLTDNDDTNDEGNCSQVVTVKIENVDPVLEITKTPVKGPGLRQVSNVWYVDNEGLITYEITITNKSPVDAVLLTELKDTAIADLLTDNSGSPACIDAAGITLTKGESFTCQYVADVKVEQNATYTNTVAVKGKDNEERAASDEAMASVTRATPKLSLNKEVAAVNGGVLDAISDFSEEANVAEPGGLVVYRFTITNENSKTKELLTLTALMDDVLPNSERAKLAATQRTDECDFTVDVLYDTPYVCTLVAEVSGNATDVGDTTYDDRTLVNTASVKATAPNGASVTSNEDTAKVVFTDVPPTMDDAFALKATVFIKVKNTSHEPIYLKTLKVLDTAVADGTTASTKDNVAFIIRNPAGGVNAFSTSASGPCPEPPYTLVLAVDEDFECSFSVEFTDVTPNSPLDGFTANGFPVFSGEIAKSVQKQVEIVFNDEEGTTVEEDAGTTITTLPSN</sequence>